<dbReference type="PANTHER" id="PTHR42982">
    <property type="entry name" value="SEC-INDEPENDENT PROTEIN TRANSLOCASE PROTEIN TATA"/>
    <property type="match status" value="1"/>
</dbReference>
<dbReference type="RefSeq" id="WP_220379800.1">
    <property type="nucleotide sequence ID" value="NZ_CP080544.1"/>
</dbReference>
<reference evidence="11 12" key="1">
    <citation type="submission" date="2021-08" db="EMBL/GenBank/DDBJ databases">
        <title>Lysobacter sp. strain CJ11 Genome sequencing and assembly.</title>
        <authorList>
            <person name="Kim I."/>
        </authorList>
    </citation>
    <scope>NUCLEOTIDE SEQUENCE [LARGE SCALE GENOMIC DNA]</scope>
    <source>
        <strain evidence="11 12">CJ11</strain>
    </source>
</reference>
<evidence type="ECO:0000256" key="6">
    <source>
        <dbReference type="ARBA" id="ARBA00022989"/>
    </source>
</evidence>
<keyword evidence="7 9" id="KW-0811">Translocation</keyword>
<evidence type="ECO:0000313" key="11">
    <source>
        <dbReference type="EMBL" id="QYR52981.1"/>
    </source>
</evidence>
<evidence type="ECO:0000256" key="5">
    <source>
        <dbReference type="ARBA" id="ARBA00022927"/>
    </source>
</evidence>
<dbReference type="PANTHER" id="PTHR42982:SF1">
    <property type="entry name" value="SEC-INDEPENDENT PROTEIN TRANSLOCASE PROTEIN TATA"/>
    <property type="match status" value="1"/>
</dbReference>
<evidence type="ECO:0000256" key="10">
    <source>
        <dbReference type="SAM" id="MobiDB-lite"/>
    </source>
</evidence>
<comment type="function">
    <text evidence="9">Part of the twin-arginine translocation (Tat) system that transports large folded proteins containing a characteristic twin-arginine motif in their signal peptide across membranes. TatA could form the protein-conducting channel of the Tat system.</text>
</comment>
<keyword evidence="12" id="KW-1185">Reference proteome</keyword>
<dbReference type="Proteomes" id="UP000824755">
    <property type="component" value="Chromosome"/>
</dbReference>
<dbReference type="InterPro" id="IPR003369">
    <property type="entry name" value="TatA/B/E"/>
</dbReference>
<keyword evidence="2 9" id="KW-0813">Transport</keyword>
<sequence length="62" mass="6737">MSIGHWIVVLVIVLLVFGTRRLTSGARDLGKAVNEFKKGVNGEEEPKTPPSEKTDDSNSNTP</sequence>
<evidence type="ECO:0000256" key="1">
    <source>
        <dbReference type="ARBA" id="ARBA00004162"/>
    </source>
</evidence>
<evidence type="ECO:0000256" key="8">
    <source>
        <dbReference type="ARBA" id="ARBA00023136"/>
    </source>
</evidence>
<feature type="compositionally biased region" description="Basic and acidic residues" evidence="10">
    <location>
        <begin position="36"/>
        <end position="56"/>
    </location>
</feature>
<organism evidence="11 12">
    <name type="scientific">Lysobacter soyae</name>
    <dbReference type="NCBI Taxonomy" id="2764185"/>
    <lineage>
        <taxon>Bacteria</taxon>
        <taxon>Pseudomonadati</taxon>
        <taxon>Pseudomonadota</taxon>
        <taxon>Gammaproteobacteria</taxon>
        <taxon>Lysobacterales</taxon>
        <taxon>Lysobacteraceae</taxon>
        <taxon>Lysobacter</taxon>
    </lineage>
</organism>
<dbReference type="EMBL" id="CP080544">
    <property type="protein sequence ID" value="QYR52981.1"/>
    <property type="molecule type" value="Genomic_DNA"/>
</dbReference>
<dbReference type="InterPro" id="IPR006312">
    <property type="entry name" value="TatA/E"/>
</dbReference>
<keyword evidence="3 9" id="KW-1003">Cell membrane</keyword>
<dbReference type="NCBIfam" id="TIGR01411">
    <property type="entry name" value="tatAE"/>
    <property type="match status" value="1"/>
</dbReference>
<evidence type="ECO:0000256" key="2">
    <source>
        <dbReference type="ARBA" id="ARBA00022448"/>
    </source>
</evidence>
<comment type="subcellular location">
    <subcellularLocation>
        <location evidence="1 9">Cell membrane</location>
        <topology evidence="1 9">Single-pass membrane protein</topology>
    </subcellularLocation>
</comment>
<evidence type="ECO:0000256" key="4">
    <source>
        <dbReference type="ARBA" id="ARBA00022692"/>
    </source>
</evidence>
<dbReference type="Gene3D" id="1.20.5.3310">
    <property type="match status" value="1"/>
</dbReference>
<name>A0ABX8WMY4_9GAMM</name>
<keyword evidence="6 9" id="KW-1133">Transmembrane helix</keyword>
<evidence type="ECO:0000256" key="7">
    <source>
        <dbReference type="ARBA" id="ARBA00023010"/>
    </source>
</evidence>
<comment type="similarity">
    <text evidence="9">Belongs to the TatA/E family.</text>
</comment>
<evidence type="ECO:0000256" key="9">
    <source>
        <dbReference type="HAMAP-Rule" id="MF_00236"/>
    </source>
</evidence>
<gene>
    <name evidence="9 11" type="primary">tatA</name>
    <name evidence="11" type="ORF">H8L67_00175</name>
</gene>
<keyword evidence="4 9" id="KW-0812">Transmembrane</keyword>
<evidence type="ECO:0000313" key="12">
    <source>
        <dbReference type="Proteomes" id="UP000824755"/>
    </source>
</evidence>
<protein>
    <recommendedName>
        <fullName evidence="9">Sec-independent protein translocase protein TatA</fullName>
    </recommendedName>
</protein>
<proteinExistence type="inferred from homology"/>
<comment type="subunit">
    <text evidence="9">The Tat system comprises two distinct complexes: a TatABC complex, containing multiple copies of TatA, TatB and TatC subunits, and a separate TatA complex, containing only TatA subunits. Substrates initially bind to the TatABC complex, which probably triggers association of the separate TatA complex to form the active translocon.</text>
</comment>
<accession>A0ABX8WMY4</accession>
<evidence type="ECO:0000256" key="3">
    <source>
        <dbReference type="ARBA" id="ARBA00022475"/>
    </source>
</evidence>
<keyword evidence="8 9" id="KW-0472">Membrane</keyword>
<dbReference type="Pfam" id="PF02416">
    <property type="entry name" value="TatA_B_E"/>
    <property type="match status" value="1"/>
</dbReference>
<keyword evidence="5 9" id="KW-0653">Protein transport</keyword>
<dbReference type="HAMAP" id="MF_00236">
    <property type="entry name" value="TatA_E"/>
    <property type="match status" value="1"/>
</dbReference>
<feature type="region of interest" description="Disordered" evidence="10">
    <location>
        <begin position="36"/>
        <end position="62"/>
    </location>
</feature>